<accession>A0A0H2S0U8</accession>
<keyword evidence="2" id="KW-1185">Reference proteome</keyword>
<dbReference type="AlphaFoldDB" id="A0A0H2S0U8"/>
<organism evidence="1 2">
    <name type="scientific">Schizopora paradoxa</name>
    <dbReference type="NCBI Taxonomy" id="27342"/>
    <lineage>
        <taxon>Eukaryota</taxon>
        <taxon>Fungi</taxon>
        <taxon>Dikarya</taxon>
        <taxon>Basidiomycota</taxon>
        <taxon>Agaricomycotina</taxon>
        <taxon>Agaricomycetes</taxon>
        <taxon>Hymenochaetales</taxon>
        <taxon>Schizoporaceae</taxon>
        <taxon>Schizopora</taxon>
    </lineage>
</organism>
<evidence type="ECO:0000313" key="1">
    <source>
        <dbReference type="EMBL" id="KLO10651.1"/>
    </source>
</evidence>
<dbReference type="InParanoid" id="A0A0H2S0U8"/>
<reference evidence="1 2" key="1">
    <citation type="submission" date="2015-04" db="EMBL/GenBank/DDBJ databases">
        <title>Complete genome sequence of Schizopora paradoxa KUC8140, a cosmopolitan wood degrader in East Asia.</title>
        <authorList>
            <consortium name="DOE Joint Genome Institute"/>
            <person name="Min B."/>
            <person name="Park H."/>
            <person name="Jang Y."/>
            <person name="Kim J.-J."/>
            <person name="Kim K.H."/>
            <person name="Pangilinan J."/>
            <person name="Lipzen A."/>
            <person name="Riley R."/>
            <person name="Grigoriev I.V."/>
            <person name="Spatafora J.W."/>
            <person name="Choi I.-G."/>
        </authorList>
    </citation>
    <scope>NUCLEOTIDE SEQUENCE [LARGE SCALE GENOMIC DNA]</scope>
    <source>
        <strain evidence="1 2">KUC8140</strain>
    </source>
</reference>
<gene>
    <name evidence="1" type="ORF">SCHPADRAFT_906685</name>
</gene>
<sequence length="159" mass="18304">MNGPRWVYGLPIEVDPLVELAVKKAQISFPIREERRTSIVIELIEKYGRKFRQLLGLEMGYDVFDEDLKPVLVLVLHHENFTYKKYRLEDEEFLRKELEIEEKGRWYRYAGAFDIKQLECYKERALELGPIPSRASEAESASGEVAVCTKCGGSGQSSA</sequence>
<protein>
    <submittedName>
        <fullName evidence="1">Uncharacterized protein</fullName>
    </submittedName>
</protein>
<dbReference type="EMBL" id="KQ086020">
    <property type="protein sequence ID" value="KLO10651.1"/>
    <property type="molecule type" value="Genomic_DNA"/>
</dbReference>
<name>A0A0H2S0U8_9AGAM</name>
<dbReference type="Proteomes" id="UP000053477">
    <property type="component" value="Unassembled WGS sequence"/>
</dbReference>
<proteinExistence type="predicted"/>
<evidence type="ECO:0000313" key="2">
    <source>
        <dbReference type="Proteomes" id="UP000053477"/>
    </source>
</evidence>